<comment type="similarity">
    <text evidence="2">Belongs to the GatC family.</text>
</comment>
<dbReference type="NCBIfam" id="TIGR00135">
    <property type="entry name" value="gatC"/>
    <property type="match status" value="1"/>
</dbReference>
<dbReference type="SUPFAM" id="SSF141000">
    <property type="entry name" value="Glu-tRNAGln amidotransferase C subunit"/>
    <property type="match status" value="1"/>
</dbReference>
<reference evidence="4" key="2">
    <citation type="submission" date="2021-04" db="EMBL/GenBank/DDBJ databases">
        <authorList>
            <person name="Gilroy R."/>
        </authorList>
    </citation>
    <scope>NUCLEOTIDE SEQUENCE</scope>
    <source>
        <strain evidence="4">CHK186-16707</strain>
    </source>
</reference>
<name>A0A9D2HCM8_9BACT</name>
<accession>A0A9D2HCM8</accession>
<proteinExistence type="inferred from homology"/>
<comment type="subunit">
    <text evidence="2">Heterotrimer of A, B and C subunits.</text>
</comment>
<comment type="catalytic activity">
    <reaction evidence="2">
        <text>L-aspartyl-tRNA(Asn) + L-glutamine + ATP + H2O = L-asparaginyl-tRNA(Asn) + L-glutamate + ADP + phosphate + 2 H(+)</text>
        <dbReference type="Rhea" id="RHEA:14513"/>
        <dbReference type="Rhea" id="RHEA-COMP:9674"/>
        <dbReference type="Rhea" id="RHEA-COMP:9677"/>
        <dbReference type="ChEBI" id="CHEBI:15377"/>
        <dbReference type="ChEBI" id="CHEBI:15378"/>
        <dbReference type="ChEBI" id="CHEBI:29985"/>
        <dbReference type="ChEBI" id="CHEBI:30616"/>
        <dbReference type="ChEBI" id="CHEBI:43474"/>
        <dbReference type="ChEBI" id="CHEBI:58359"/>
        <dbReference type="ChEBI" id="CHEBI:78515"/>
        <dbReference type="ChEBI" id="CHEBI:78516"/>
        <dbReference type="ChEBI" id="CHEBI:456216"/>
    </reaction>
</comment>
<comment type="caution">
    <text evidence="4">The sequence shown here is derived from an EMBL/GenBank/DDBJ whole genome shotgun (WGS) entry which is preliminary data.</text>
</comment>
<comment type="catalytic activity">
    <reaction evidence="2">
        <text>L-glutamyl-tRNA(Gln) + L-glutamine + ATP + H2O = L-glutaminyl-tRNA(Gln) + L-glutamate + ADP + phosphate + H(+)</text>
        <dbReference type="Rhea" id="RHEA:17521"/>
        <dbReference type="Rhea" id="RHEA-COMP:9681"/>
        <dbReference type="Rhea" id="RHEA-COMP:9684"/>
        <dbReference type="ChEBI" id="CHEBI:15377"/>
        <dbReference type="ChEBI" id="CHEBI:15378"/>
        <dbReference type="ChEBI" id="CHEBI:29985"/>
        <dbReference type="ChEBI" id="CHEBI:30616"/>
        <dbReference type="ChEBI" id="CHEBI:43474"/>
        <dbReference type="ChEBI" id="CHEBI:58359"/>
        <dbReference type="ChEBI" id="CHEBI:78520"/>
        <dbReference type="ChEBI" id="CHEBI:78521"/>
        <dbReference type="ChEBI" id="CHEBI:456216"/>
    </reaction>
</comment>
<evidence type="ECO:0000313" key="4">
    <source>
        <dbReference type="EMBL" id="HJA08783.1"/>
    </source>
</evidence>
<dbReference type="PANTHER" id="PTHR15004">
    <property type="entry name" value="GLUTAMYL-TRNA(GLN) AMIDOTRANSFERASE SUBUNIT C, MITOCHONDRIAL"/>
    <property type="match status" value="1"/>
</dbReference>
<dbReference type="GO" id="GO:0050567">
    <property type="term" value="F:glutaminyl-tRNA synthase (glutamine-hydrolyzing) activity"/>
    <property type="evidence" value="ECO:0007669"/>
    <property type="project" value="UniProtKB-UniRule"/>
</dbReference>
<dbReference type="EC" id="6.3.5.-" evidence="2"/>
<keyword evidence="2" id="KW-0547">Nucleotide-binding</keyword>
<dbReference type="Gene3D" id="1.10.20.60">
    <property type="entry name" value="Glu-tRNAGln amidotransferase C subunit, N-terminal domain"/>
    <property type="match status" value="1"/>
</dbReference>
<dbReference type="GO" id="GO:0006450">
    <property type="term" value="P:regulation of translational fidelity"/>
    <property type="evidence" value="ECO:0007669"/>
    <property type="project" value="InterPro"/>
</dbReference>
<dbReference type="GO" id="GO:0006412">
    <property type="term" value="P:translation"/>
    <property type="evidence" value="ECO:0007669"/>
    <property type="project" value="UniProtKB-UniRule"/>
</dbReference>
<feature type="compositionally biased region" description="Low complexity" evidence="3">
    <location>
        <begin position="56"/>
        <end position="65"/>
    </location>
</feature>
<dbReference type="AlphaFoldDB" id="A0A9D2HCM8"/>
<dbReference type="EMBL" id="DXAN01000021">
    <property type="protein sequence ID" value="HJA08783.1"/>
    <property type="molecule type" value="Genomic_DNA"/>
</dbReference>
<evidence type="ECO:0000313" key="5">
    <source>
        <dbReference type="Proteomes" id="UP000824225"/>
    </source>
</evidence>
<keyword evidence="2" id="KW-0648">Protein biosynthesis</keyword>
<dbReference type="InterPro" id="IPR036113">
    <property type="entry name" value="Asp/Glu-ADT_sf_sub_c"/>
</dbReference>
<protein>
    <recommendedName>
        <fullName evidence="2">Aspartyl/glutamyl-tRNA(Asn/Gln) amidotransferase subunit C</fullName>
        <shortName evidence="2">Asp/Glu-ADT subunit C</shortName>
        <ecNumber evidence="2">6.3.5.-</ecNumber>
    </recommendedName>
</protein>
<dbReference type="Proteomes" id="UP000824225">
    <property type="component" value="Unassembled WGS sequence"/>
</dbReference>
<keyword evidence="1 2" id="KW-0067">ATP-binding</keyword>
<gene>
    <name evidence="2 4" type="primary">gatC</name>
    <name evidence="4" type="ORF">H9962_06310</name>
</gene>
<evidence type="ECO:0000256" key="1">
    <source>
        <dbReference type="ARBA" id="ARBA00022840"/>
    </source>
</evidence>
<reference evidence="4" key="1">
    <citation type="journal article" date="2021" name="PeerJ">
        <title>Extensive microbial diversity within the chicken gut microbiome revealed by metagenomics and culture.</title>
        <authorList>
            <person name="Gilroy R."/>
            <person name="Ravi A."/>
            <person name="Getino M."/>
            <person name="Pursley I."/>
            <person name="Horton D.L."/>
            <person name="Alikhan N.F."/>
            <person name="Baker D."/>
            <person name="Gharbi K."/>
            <person name="Hall N."/>
            <person name="Watson M."/>
            <person name="Adriaenssens E.M."/>
            <person name="Foster-Nyarko E."/>
            <person name="Jarju S."/>
            <person name="Secka A."/>
            <person name="Antonio M."/>
            <person name="Oren A."/>
            <person name="Chaudhuri R.R."/>
            <person name="La Ragione R."/>
            <person name="Hildebrand F."/>
            <person name="Pallen M.J."/>
        </authorList>
    </citation>
    <scope>NUCLEOTIDE SEQUENCE</scope>
    <source>
        <strain evidence="4">CHK186-16707</strain>
    </source>
</reference>
<dbReference type="Pfam" id="PF02686">
    <property type="entry name" value="GatC"/>
    <property type="match status" value="1"/>
</dbReference>
<dbReference type="InterPro" id="IPR003837">
    <property type="entry name" value="GatC"/>
</dbReference>
<evidence type="ECO:0000256" key="3">
    <source>
        <dbReference type="SAM" id="MobiDB-lite"/>
    </source>
</evidence>
<feature type="region of interest" description="Disordered" evidence="3">
    <location>
        <begin position="50"/>
        <end position="81"/>
    </location>
</feature>
<dbReference type="PANTHER" id="PTHR15004:SF0">
    <property type="entry name" value="GLUTAMYL-TRNA(GLN) AMIDOTRANSFERASE SUBUNIT C, MITOCHONDRIAL"/>
    <property type="match status" value="1"/>
</dbReference>
<keyword evidence="2" id="KW-0436">Ligase</keyword>
<dbReference type="GO" id="GO:0005524">
    <property type="term" value="F:ATP binding"/>
    <property type="evidence" value="ECO:0007669"/>
    <property type="project" value="UniProtKB-KW"/>
</dbReference>
<sequence>MTPADFQHLCRLARLAPNEAEREHIAAQCSAILSYMDTLAEVDTMDVAPLYSPAFSPDDPTSTDSGDAVRPDEPERRRTREEILSGAQNGDGVYFVVPRIVEGKQ</sequence>
<dbReference type="HAMAP" id="MF_00122">
    <property type="entry name" value="GatC"/>
    <property type="match status" value="1"/>
</dbReference>
<evidence type="ECO:0000256" key="2">
    <source>
        <dbReference type="HAMAP-Rule" id="MF_00122"/>
    </source>
</evidence>
<feature type="compositionally biased region" description="Basic and acidic residues" evidence="3">
    <location>
        <begin position="67"/>
        <end position="81"/>
    </location>
</feature>
<comment type="function">
    <text evidence="2">Allows the formation of correctly charged Asn-tRNA(Asn) or Gln-tRNA(Gln) through the transamidation of misacylated Asp-tRNA(Asn) or Glu-tRNA(Gln) in organisms which lack either or both of asparaginyl-tRNA or glutaminyl-tRNA synthetases. The reaction takes place in the presence of glutamine and ATP through an activated phospho-Asp-tRNA(Asn) or phospho-Glu-tRNA(Gln).</text>
</comment>
<organism evidence="4 5">
    <name type="scientific">Candidatus Mailhella merdigallinarum</name>
    <dbReference type="NCBI Taxonomy" id="2838658"/>
    <lineage>
        <taxon>Bacteria</taxon>
        <taxon>Pseudomonadati</taxon>
        <taxon>Thermodesulfobacteriota</taxon>
        <taxon>Desulfovibrionia</taxon>
        <taxon>Desulfovibrionales</taxon>
        <taxon>Desulfovibrionaceae</taxon>
        <taxon>Mailhella</taxon>
    </lineage>
</organism>
<dbReference type="GO" id="GO:0070681">
    <property type="term" value="P:glutaminyl-tRNAGln biosynthesis via transamidation"/>
    <property type="evidence" value="ECO:0007669"/>
    <property type="project" value="TreeGrafter"/>
</dbReference>